<feature type="region of interest" description="Disordered" evidence="1">
    <location>
        <begin position="1"/>
        <end position="58"/>
    </location>
</feature>
<name>A0ABR1KXU5_9PEZI</name>
<evidence type="ECO:0000313" key="2">
    <source>
        <dbReference type="EMBL" id="KAK7523669.1"/>
    </source>
</evidence>
<comment type="caution">
    <text evidence="2">The sequence shown here is derived from an EMBL/GenBank/DDBJ whole genome shotgun (WGS) entry which is preliminary data.</text>
</comment>
<reference evidence="2 3" key="1">
    <citation type="submission" date="2024-04" db="EMBL/GenBank/DDBJ databases">
        <title>Phyllosticta paracitricarpa is synonymous to the EU quarantine fungus P. citricarpa based on phylogenomic analyses.</title>
        <authorList>
            <consortium name="Lawrence Berkeley National Laboratory"/>
            <person name="Van Ingen-Buijs V.A."/>
            <person name="Van Westerhoven A.C."/>
            <person name="Haridas S."/>
            <person name="Skiadas P."/>
            <person name="Martin F."/>
            <person name="Groenewald J.Z."/>
            <person name="Crous P.W."/>
            <person name="Seidl M.F."/>
        </authorList>
    </citation>
    <scope>NUCLEOTIDE SEQUENCE [LARGE SCALE GENOMIC DNA]</scope>
    <source>
        <strain evidence="2 3">CBS 123371</strain>
    </source>
</reference>
<dbReference type="EMBL" id="JBBPHU010000001">
    <property type="protein sequence ID" value="KAK7523669.1"/>
    <property type="molecule type" value="Genomic_DNA"/>
</dbReference>
<proteinExistence type="predicted"/>
<feature type="compositionally biased region" description="Acidic residues" evidence="1">
    <location>
        <begin position="13"/>
        <end position="47"/>
    </location>
</feature>
<dbReference type="Proteomes" id="UP001363622">
    <property type="component" value="Unassembled WGS sequence"/>
</dbReference>
<feature type="region of interest" description="Disordered" evidence="1">
    <location>
        <begin position="96"/>
        <end position="131"/>
    </location>
</feature>
<feature type="compositionally biased region" description="Gly residues" evidence="1">
    <location>
        <begin position="102"/>
        <end position="124"/>
    </location>
</feature>
<organism evidence="2 3">
    <name type="scientific">Phyllosticta citriasiana</name>
    <dbReference type="NCBI Taxonomy" id="595635"/>
    <lineage>
        <taxon>Eukaryota</taxon>
        <taxon>Fungi</taxon>
        <taxon>Dikarya</taxon>
        <taxon>Ascomycota</taxon>
        <taxon>Pezizomycotina</taxon>
        <taxon>Dothideomycetes</taxon>
        <taxon>Dothideomycetes incertae sedis</taxon>
        <taxon>Botryosphaeriales</taxon>
        <taxon>Phyllostictaceae</taxon>
        <taxon>Phyllosticta</taxon>
    </lineage>
</organism>
<accession>A0ABR1KXU5</accession>
<evidence type="ECO:0000313" key="3">
    <source>
        <dbReference type="Proteomes" id="UP001363622"/>
    </source>
</evidence>
<keyword evidence="3" id="KW-1185">Reference proteome</keyword>
<feature type="compositionally biased region" description="Polar residues" evidence="1">
    <location>
        <begin position="1"/>
        <end position="10"/>
    </location>
</feature>
<gene>
    <name evidence="2" type="ORF">IWZ03DRAFT_356034</name>
</gene>
<sequence length="147" mass="15741">MSKPSMSSSIVKEEDDDDNDNNDNNNNDDNDDNDDNNDNDDDGNDGDSENKNNNNTKIADKHLIILRIAILFKPTGFNTPSYSYSTLLGIATSKALREGNNGSTGGKEGDNGGIGSKEGNGGIGGKDDSGDGRLLILEPIITWFSRQ</sequence>
<evidence type="ECO:0000256" key="1">
    <source>
        <dbReference type="SAM" id="MobiDB-lite"/>
    </source>
</evidence>
<protein>
    <submittedName>
        <fullName evidence="2">Uncharacterized protein</fullName>
    </submittedName>
</protein>